<protein>
    <recommendedName>
        <fullName evidence="9">Rhomboid family intramembrane serine protease</fullName>
    </recommendedName>
</protein>
<evidence type="ECO:0000256" key="1">
    <source>
        <dbReference type="ARBA" id="ARBA00004141"/>
    </source>
</evidence>
<evidence type="ECO:0000313" key="7">
    <source>
        <dbReference type="EMBL" id="GAA4487446.1"/>
    </source>
</evidence>
<feature type="transmembrane region" description="Helical" evidence="6">
    <location>
        <begin position="142"/>
        <end position="162"/>
    </location>
</feature>
<evidence type="ECO:0000256" key="6">
    <source>
        <dbReference type="SAM" id="Phobius"/>
    </source>
</evidence>
<evidence type="ECO:0000256" key="4">
    <source>
        <dbReference type="ARBA" id="ARBA00023136"/>
    </source>
</evidence>
<accession>A0ABP8PKG9</accession>
<feature type="compositionally biased region" description="Basic residues" evidence="5">
    <location>
        <begin position="216"/>
        <end position="225"/>
    </location>
</feature>
<feature type="transmembrane region" description="Helical" evidence="6">
    <location>
        <begin position="171"/>
        <end position="187"/>
    </location>
</feature>
<dbReference type="InterPro" id="IPR035952">
    <property type="entry name" value="Rhomboid-like_sf"/>
</dbReference>
<keyword evidence="4 6" id="KW-0472">Membrane</keyword>
<dbReference type="RefSeq" id="WP_345459146.1">
    <property type="nucleotide sequence ID" value="NZ_BAABHF010000012.1"/>
</dbReference>
<keyword evidence="3 6" id="KW-1133">Transmembrane helix</keyword>
<evidence type="ECO:0000256" key="3">
    <source>
        <dbReference type="ARBA" id="ARBA00022989"/>
    </source>
</evidence>
<sequence length="243" mass="25541">MGALLFNVTTAALMVLMFKAGQVLVERAAIGWRRLPWAAAGLTAVALAGVVTQLCWHGAMAALDADPGKTGWWRAVTSVFMQNGGVVGASWNIVTLAVIAALAERVWNGPLTVVLFAAGALLPRYVDALFGATSGSTDPRNFAGSSGATYFLGATLAGALLLRGHAVKERLLAVGVPVFGLALWFAQGNGHGLVAAYGFALGLLVRGLTRLVTRPQHGRRRLRRGPRPEAADSPHLRDQPQNS</sequence>
<feature type="compositionally biased region" description="Basic and acidic residues" evidence="5">
    <location>
        <begin position="226"/>
        <end position="243"/>
    </location>
</feature>
<feature type="transmembrane region" description="Helical" evidence="6">
    <location>
        <begin position="6"/>
        <end position="25"/>
    </location>
</feature>
<organism evidence="7 8">
    <name type="scientific">Actinoallomurus oryzae</name>
    <dbReference type="NCBI Taxonomy" id="502180"/>
    <lineage>
        <taxon>Bacteria</taxon>
        <taxon>Bacillati</taxon>
        <taxon>Actinomycetota</taxon>
        <taxon>Actinomycetes</taxon>
        <taxon>Streptosporangiales</taxon>
        <taxon>Thermomonosporaceae</taxon>
        <taxon>Actinoallomurus</taxon>
    </lineage>
</organism>
<dbReference type="Proteomes" id="UP001500503">
    <property type="component" value="Unassembled WGS sequence"/>
</dbReference>
<dbReference type="Gene3D" id="1.20.1540.10">
    <property type="entry name" value="Rhomboid-like"/>
    <property type="match status" value="1"/>
</dbReference>
<reference evidence="8" key="1">
    <citation type="journal article" date="2019" name="Int. J. Syst. Evol. Microbiol.">
        <title>The Global Catalogue of Microorganisms (GCM) 10K type strain sequencing project: providing services to taxonomists for standard genome sequencing and annotation.</title>
        <authorList>
            <consortium name="The Broad Institute Genomics Platform"/>
            <consortium name="The Broad Institute Genome Sequencing Center for Infectious Disease"/>
            <person name="Wu L."/>
            <person name="Ma J."/>
        </authorList>
    </citation>
    <scope>NUCLEOTIDE SEQUENCE [LARGE SCALE GENOMIC DNA]</scope>
    <source>
        <strain evidence="8">JCM 17933</strain>
    </source>
</reference>
<proteinExistence type="predicted"/>
<keyword evidence="8" id="KW-1185">Reference proteome</keyword>
<evidence type="ECO:0000256" key="5">
    <source>
        <dbReference type="SAM" id="MobiDB-lite"/>
    </source>
</evidence>
<comment type="subcellular location">
    <subcellularLocation>
        <location evidence="1">Membrane</location>
        <topology evidence="1">Multi-pass membrane protein</topology>
    </subcellularLocation>
</comment>
<feature type="transmembrane region" description="Helical" evidence="6">
    <location>
        <begin position="37"/>
        <end position="59"/>
    </location>
</feature>
<gene>
    <name evidence="7" type="ORF">GCM10023191_015310</name>
</gene>
<comment type="caution">
    <text evidence="7">The sequence shown here is derived from an EMBL/GenBank/DDBJ whole genome shotgun (WGS) entry which is preliminary data.</text>
</comment>
<keyword evidence="2 6" id="KW-0812">Transmembrane</keyword>
<feature type="region of interest" description="Disordered" evidence="5">
    <location>
        <begin position="215"/>
        <end position="243"/>
    </location>
</feature>
<feature type="transmembrane region" description="Helical" evidence="6">
    <location>
        <begin position="79"/>
        <end position="99"/>
    </location>
</feature>
<feature type="transmembrane region" description="Helical" evidence="6">
    <location>
        <begin position="106"/>
        <end position="122"/>
    </location>
</feature>
<dbReference type="EMBL" id="BAABHF010000012">
    <property type="protein sequence ID" value="GAA4487446.1"/>
    <property type="molecule type" value="Genomic_DNA"/>
</dbReference>
<evidence type="ECO:0000313" key="8">
    <source>
        <dbReference type="Proteomes" id="UP001500503"/>
    </source>
</evidence>
<evidence type="ECO:0000256" key="2">
    <source>
        <dbReference type="ARBA" id="ARBA00022692"/>
    </source>
</evidence>
<evidence type="ECO:0008006" key="9">
    <source>
        <dbReference type="Google" id="ProtNLM"/>
    </source>
</evidence>
<name>A0ABP8PKG9_9ACTN</name>
<dbReference type="SUPFAM" id="SSF144091">
    <property type="entry name" value="Rhomboid-like"/>
    <property type="match status" value="1"/>
</dbReference>
<feature type="transmembrane region" description="Helical" evidence="6">
    <location>
        <begin position="193"/>
        <end position="213"/>
    </location>
</feature>